<evidence type="ECO:0000256" key="4">
    <source>
        <dbReference type="ARBA" id="ARBA00006351"/>
    </source>
</evidence>
<evidence type="ECO:0000259" key="14">
    <source>
        <dbReference type="Pfam" id="PF18403"/>
    </source>
</evidence>
<feature type="domain" description="Glucosyltransferase 24 catalytic" evidence="15">
    <location>
        <begin position="1249"/>
        <end position="1514"/>
    </location>
</feature>
<dbReference type="GO" id="GO:0018279">
    <property type="term" value="P:protein N-linked glycosylation via asparagine"/>
    <property type="evidence" value="ECO:0007669"/>
    <property type="project" value="TreeGrafter"/>
</dbReference>
<evidence type="ECO:0000256" key="1">
    <source>
        <dbReference type="ARBA" id="ARBA00001913"/>
    </source>
</evidence>
<accession>A0A1E3JU88</accession>
<dbReference type="Pfam" id="PF18400">
    <property type="entry name" value="Thioredoxin_12"/>
    <property type="match status" value="1"/>
</dbReference>
<dbReference type="Pfam" id="PF18404">
    <property type="entry name" value="Glyco_transf_24"/>
    <property type="match status" value="1"/>
</dbReference>
<dbReference type="InterPro" id="IPR009448">
    <property type="entry name" value="UDP-g_GGtrans"/>
</dbReference>
<dbReference type="Pfam" id="PF18401">
    <property type="entry name" value="Thioredoxin_13"/>
    <property type="match status" value="1"/>
</dbReference>
<dbReference type="GeneID" id="30191552"/>
<dbReference type="InterPro" id="IPR040692">
    <property type="entry name" value="UGGT_TRXL_3"/>
</dbReference>
<comment type="similarity">
    <text evidence="4">Belongs to the glycosyltransferase 8 family.</text>
</comment>
<evidence type="ECO:0000256" key="6">
    <source>
        <dbReference type="ARBA" id="ARBA00022729"/>
    </source>
</evidence>
<dbReference type="Pfam" id="PF18403">
    <property type="entry name" value="Thioredoxin_15"/>
    <property type="match status" value="1"/>
</dbReference>
<dbReference type="InterPro" id="IPR040693">
    <property type="entry name" value="UGGT_TRXL_1"/>
</dbReference>
<feature type="chain" id="PRO_5009130551" evidence="10">
    <location>
        <begin position="19"/>
        <end position="1561"/>
    </location>
</feature>
<keyword evidence="7" id="KW-0256">Endoplasmic reticulum</keyword>
<dbReference type="Proteomes" id="UP000094819">
    <property type="component" value="Unassembled WGS sequence"/>
</dbReference>
<dbReference type="InterPro" id="IPR040525">
    <property type="entry name" value="UGGT_TRXL_4"/>
</dbReference>
<feature type="domain" description="UGGT thioredoxin-like" evidence="12">
    <location>
        <begin position="288"/>
        <end position="411"/>
    </location>
</feature>
<dbReference type="UniPathway" id="UPA00378"/>
<feature type="domain" description="UGGT thioredoxin-like" evidence="13">
    <location>
        <begin position="420"/>
        <end position="678"/>
    </location>
</feature>
<evidence type="ECO:0000259" key="11">
    <source>
        <dbReference type="Pfam" id="PF18400"/>
    </source>
</evidence>
<evidence type="ECO:0000256" key="3">
    <source>
        <dbReference type="ARBA" id="ARBA00004922"/>
    </source>
</evidence>
<feature type="domain" description="UDP-glucose:glycoprotein glucosyltransferase thioredoxin-like" evidence="14">
    <location>
        <begin position="709"/>
        <end position="930"/>
    </location>
</feature>
<keyword evidence="17" id="KW-1185">Reference proteome</keyword>
<evidence type="ECO:0000259" key="12">
    <source>
        <dbReference type="Pfam" id="PF18401"/>
    </source>
</evidence>
<dbReference type="InterPro" id="IPR029044">
    <property type="entry name" value="Nucleotide-diphossugar_trans"/>
</dbReference>
<feature type="region of interest" description="Disordered" evidence="9">
    <location>
        <begin position="1539"/>
        <end position="1561"/>
    </location>
</feature>
<dbReference type="RefSeq" id="XP_019033543.1">
    <property type="nucleotide sequence ID" value="XM_019174491.1"/>
</dbReference>
<evidence type="ECO:0000313" key="16">
    <source>
        <dbReference type="EMBL" id="ODO03492.1"/>
    </source>
</evidence>
<protein>
    <submittedName>
        <fullName evidence="16">UDP-glucose:glycoprotein glucosyltransferase</fullName>
    </submittedName>
</protein>
<dbReference type="PANTHER" id="PTHR11226:SF0">
    <property type="entry name" value="UDP-GLUCOSE:GLYCOPROTEIN GLUCOSYLTRANSFERASE"/>
    <property type="match status" value="1"/>
</dbReference>
<dbReference type="FunFam" id="3.90.550.10:FF:000065">
    <property type="entry name" value="UDP-glucose:glycoprotein glucosyltransferase, putative"/>
    <property type="match status" value="1"/>
</dbReference>
<gene>
    <name evidence="16" type="ORF">L198_02339</name>
</gene>
<evidence type="ECO:0000256" key="2">
    <source>
        <dbReference type="ARBA" id="ARBA00004319"/>
    </source>
</evidence>
<dbReference type="Pfam" id="PF06427">
    <property type="entry name" value="UDP-g_GGTase"/>
    <property type="match status" value="1"/>
</dbReference>
<dbReference type="EMBL" id="AWGH01000005">
    <property type="protein sequence ID" value="ODO03492.1"/>
    <property type="molecule type" value="Genomic_DNA"/>
</dbReference>
<reference evidence="16 17" key="1">
    <citation type="submission" date="2016-06" db="EMBL/GenBank/DDBJ databases">
        <title>Evolution of pathogenesis and genome organization in the Tremellales.</title>
        <authorList>
            <person name="Cuomo C."/>
            <person name="Litvintseva A."/>
            <person name="Heitman J."/>
            <person name="Chen Y."/>
            <person name="Sun S."/>
            <person name="Springer D."/>
            <person name="Dromer F."/>
            <person name="Young S."/>
            <person name="Zeng Q."/>
            <person name="Chapman S."/>
            <person name="Gujja S."/>
            <person name="Saif S."/>
            <person name="Birren B."/>
        </authorList>
    </citation>
    <scope>NUCLEOTIDE SEQUENCE [LARGE SCALE GENOMIC DNA]</scope>
    <source>
        <strain evidence="16 17">CBS 7118</strain>
    </source>
</reference>
<evidence type="ECO:0000256" key="9">
    <source>
        <dbReference type="SAM" id="MobiDB-lite"/>
    </source>
</evidence>
<comment type="cofactor">
    <cofactor evidence="1">
        <name>Ca(2+)</name>
        <dbReference type="ChEBI" id="CHEBI:29108"/>
    </cofactor>
</comment>
<dbReference type="PANTHER" id="PTHR11226">
    <property type="entry name" value="UDP-GLUCOSE GLYCOPROTEIN:GLUCOSYLTRANSFERASE"/>
    <property type="match status" value="1"/>
</dbReference>
<feature type="signal peptide" evidence="10">
    <location>
        <begin position="1"/>
        <end position="18"/>
    </location>
</feature>
<dbReference type="InterPro" id="IPR040694">
    <property type="entry name" value="UGGT_TRXL_2"/>
</dbReference>
<evidence type="ECO:0000256" key="10">
    <source>
        <dbReference type="SAM" id="SignalP"/>
    </source>
</evidence>
<evidence type="ECO:0000259" key="15">
    <source>
        <dbReference type="Pfam" id="PF18404"/>
    </source>
</evidence>
<comment type="pathway">
    <text evidence="3">Protein modification; protein glycosylation.</text>
</comment>
<dbReference type="GO" id="GO:0003980">
    <property type="term" value="F:UDP-glucose:glycoprotein glucosyltransferase activity"/>
    <property type="evidence" value="ECO:0007669"/>
    <property type="project" value="InterPro"/>
</dbReference>
<proteinExistence type="inferred from homology"/>
<evidence type="ECO:0000313" key="17">
    <source>
        <dbReference type="Proteomes" id="UP000094819"/>
    </source>
</evidence>
<evidence type="ECO:0000256" key="8">
    <source>
        <dbReference type="ARBA" id="ARBA00023180"/>
    </source>
</evidence>
<keyword evidence="6 10" id="KW-0732">Signal</keyword>
<comment type="subcellular location">
    <subcellularLocation>
        <location evidence="2">Endoplasmic reticulum lumen</location>
    </subcellularLocation>
</comment>
<evidence type="ECO:0000256" key="7">
    <source>
        <dbReference type="ARBA" id="ARBA00022824"/>
    </source>
</evidence>
<organism evidence="16 17">
    <name type="scientific">Cryptococcus wingfieldii CBS 7118</name>
    <dbReference type="NCBI Taxonomy" id="1295528"/>
    <lineage>
        <taxon>Eukaryota</taxon>
        <taxon>Fungi</taxon>
        <taxon>Dikarya</taxon>
        <taxon>Basidiomycota</taxon>
        <taxon>Agaricomycotina</taxon>
        <taxon>Tremellomycetes</taxon>
        <taxon>Tremellales</taxon>
        <taxon>Cryptococcaceae</taxon>
        <taxon>Cryptococcus</taxon>
    </lineage>
</organism>
<dbReference type="Pfam" id="PF18402">
    <property type="entry name" value="Thioredoxin_14"/>
    <property type="match status" value="1"/>
</dbReference>
<keyword evidence="5 16" id="KW-0808">Transferase</keyword>
<sequence length="1561" mass="172621">MRAPPVALALAAASLAAASSPPVHFSLETGWAAPPLALEILETLYDESPNSYFTLLHLLSSLPSDTTPETLLSSTVDLIQAYSLLPPSSLATFNLALSLHSTAPRIEAEYNWYESAVRGQEKTLGVEGCQGWVDWRGKGFCGVEELQRDMELSLEDGSHKAVPRPVSLPFDHVSSTPASQDSPQAVIYYTPSSSSSVELLEYLSHHESEYPDFSYIVRYQPTSQEEAKPLPLAGWGVEMALKNMDYLVVDDRATGKKGVVKENTVVKSDVDDIFSDVFGDDPWSELATPLNPREIRNIGLQAASLIMSSNDSLRALTHLSQDFPKYSAALARKVEVPENILAKGRNIAVRGQGTQAIYINGKPFGTDLNAYSLLKTLREERQLTLALTSLGLTPAQAVTLISDPNIGSAQVGEDVGEGFVDASDRTEGGDVVVWWNDIEKDHQYRNWPSHLQGYMRPLYPGQFHTVRRNTFNLIFTLDISQISSLEIIAGSLAPMIQRGIPIRFGIVPIFEPGTDDLCKSLKMAKVFRYVVKTFSKESGRDFFTSIIHANPRNTVHQPIDLSILRAAYDALLSTSELEQPALTLDEVFGSVDEQLEKTEGYLKRLLVRKSDEELGGMFLNGKWTPLGVQWPSIVTQEMASQLSFLQEEIMRSASTIPDDISTLFYDLPTTSPRRSAYIIPSSTHSLRLFSLLDLFEGEVEPKIGADFVYAEGTRGAPLTMWIIGDLDSADGIETVKNGLLHLQTPECSSRLGFIHIPSASSSECSDGYCLSTVLYQLHAQNALSIVNPAELLSLVSEIEVSQSNVRQGEIVDAAGEQKTTFEGKPLHAATFGGWSVADTAAAGEFWKAGEKLKSKLGVTEGVHILVNGRLVGPIVPAAFPAEDFDALELYEHRKRVTPVIDVLQTLFDDITVFDRPTLANLISKTSSVIASAYRPQDAEGVYTAAQLPRTRIYERLENGDLSFNLGNQDNALLKVAVVVDPLSERAQKWSPLIKALSEIDHVSVTVYLEPKANMEEINLKRFYRAELPSKLSFDVDGQVVDVIAPGVSFNSLPPTPIYTVALDTPPSWIVSPRASPYDLDNLLLSSISSPVSVLFSLKHLSIVGHAREGPTTPPRGLQLQVAGPQGDVAADTQVMANLGYLQFRAVPGLYSFSIRPGRGQEVYELESVGSQGWDSSTVEEVGNGVALASFEGETIYPRFKRREGMENADVLQEPQEPPKTATGLVLNRMKSMIGLAPSPALAQKEHADINIFTVASGLLYERFASIMILSVMKHTDSTVKFWFIENFLSPSFIDFIPKLAEEYGFQYEFVTYKWPHWLRAQTEKQRIIWAYKILFLDVLFPMSLDKVIFVDADQIVRTDMKELVDVDLHGRVYGYAPMGNSRTEMEGFRFWKSGYWKEALRGRPYHISALYVVDLKRFRQLATGDRLRGQYHALSADPNSLANLDQDLPNSMQDHIPIWTLSQDWLWCQTWCSDESLSTAKTIDLCQNPLTKEPKLVRARQIPEWDVYDREIAAFAARVSGDGDESGALAASVDELASEANADSSVEAELVESDGRIVDEL</sequence>
<comment type="caution">
    <text evidence="16">The sequence shown here is derived from an EMBL/GenBank/DDBJ whole genome shotgun (WGS) entry which is preliminary data.</text>
</comment>
<dbReference type="GO" id="GO:0051082">
    <property type="term" value="F:unfolded protein binding"/>
    <property type="evidence" value="ECO:0007669"/>
    <property type="project" value="TreeGrafter"/>
</dbReference>
<dbReference type="GO" id="GO:0005788">
    <property type="term" value="C:endoplasmic reticulum lumen"/>
    <property type="evidence" value="ECO:0007669"/>
    <property type="project" value="UniProtKB-SubCell"/>
</dbReference>
<evidence type="ECO:0000259" key="13">
    <source>
        <dbReference type="Pfam" id="PF18402"/>
    </source>
</evidence>
<evidence type="ECO:0000256" key="5">
    <source>
        <dbReference type="ARBA" id="ARBA00022679"/>
    </source>
</evidence>
<dbReference type="GO" id="GO:0036503">
    <property type="term" value="P:ERAD pathway"/>
    <property type="evidence" value="ECO:0007669"/>
    <property type="project" value="TreeGrafter"/>
</dbReference>
<dbReference type="OrthoDB" id="27683at2759"/>
<keyword evidence="8" id="KW-0325">Glycoprotein</keyword>
<dbReference type="InterPro" id="IPR040497">
    <property type="entry name" value="Glyco_transf_24"/>
</dbReference>
<dbReference type="Gene3D" id="3.90.550.10">
    <property type="entry name" value="Spore Coat Polysaccharide Biosynthesis Protein SpsA, Chain A"/>
    <property type="match status" value="1"/>
</dbReference>
<dbReference type="CDD" id="cd06432">
    <property type="entry name" value="GT8_HUGT1_C_like"/>
    <property type="match status" value="1"/>
</dbReference>
<feature type="domain" description="UGGT thioredoxin-like" evidence="11">
    <location>
        <begin position="33"/>
        <end position="227"/>
    </location>
</feature>
<dbReference type="SUPFAM" id="SSF53448">
    <property type="entry name" value="Nucleotide-diphospho-sugar transferases"/>
    <property type="match status" value="1"/>
</dbReference>
<name>A0A1E3JU88_9TREE</name>